<dbReference type="PANTHER" id="PTHR11786:SF0">
    <property type="entry name" value="ARYLAMINE N-ACETYLTRANSFERASE 4-RELATED"/>
    <property type="match status" value="1"/>
</dbReference>
<dbReference type="Gene3D" id="2.40.128.150">
    <property type="entry name" value="Cysteine proteinases"/>
    <property type="match status" value="1"/>
</dbReference>
<gene>
    <name evidence="3" type="ORF">EV192_104394</name>
</gene>
<dbReference type="Pfam" id="PF00797">
    <property type="entry name" value="Acetyltransf_2"/>
    <property type="match status" value="1"/>
</dbReference>
<dbReference type="Proteomes" id="UP000295680">
    <property type="component" value="Unassembled WGS sequence"/>
</dbReference>
<dbReference type="PANTHER" id="PTHR11786">
    <property type="entry name" value="N-HYDROXYARYLAMINE O-ACETYLTRANSFERASE"/>
    <property type="match status" value="1"/>
</dbReference>
<reference evidence="3 4" key="1">
    <citation type="submission" date="2019-03" db="EMBL/GenBank/DDBJ databases">
        <title>Genomic Encyclopedia of Type Strains, Phase IV (KMG-IV): sequencing the most valuable type-strain genomes for metagenomic binning, comparative biology and taxonomic classification.</title>
        <authorList>
            <person name="Goeker M."/>
        </authorList>
    </citation>
    <scope>NUCLEOTIDE SEQUENCE [LARGE SCALE GENOMIC DNA]</scope>
    <source>
        <strain evidence="3 4">DSM 45934</strain>
    </source>
</reference>
<evidence type="ECO:0000313" key="3">
    <source>
        <dbReference type="EMBL" id="TCO59551.1"/>
    </source>
</evidence>
<keyword evidence="4" id="KW-1185">Reference proteome</keyword>
<evidence type="ECO:0000256" key="2">
    <source>
        <dbReference type="RuleBase" id="RU003452"/>
    </source>
</evidence>
<name>A0A4R2JI27_9PSEU</name>
<dbReference type="RefSeq" id="WP_132117531.1">
    <property type="nucleotide sequence ID" value="NZ_SLWS01000004.1"/>
</dbReference>
<dbReference type="GO" id="GO:0016407">
    <property type="term" value="F:acetyltransferase activity"/>
    <property type="evidence" value="ECO:0007669"/>
    <property type="project" value="InterPro"/>
</dbReference>
<evidence type="ECO:0000256" key="1">
    <source>
        <dbReference type="ARBA" id="ARBA00006547"/>
    </source>
</evidence>
<dbReference type="PRINTS" id="PR01543">
    <property type="entry name" value="ANATRNSFRASE"/>
</dbReference>
<protein>
    <submittedName>
        <fullName evidence="3">N-hydroxyarylamine O-acetyltransferase</fullName>
    </submittedName>
</protein>
<sequence length="281" mass="31442">MTTEVDVRAALARLGIDEPVRADLAGLRTVHRAWSSTVPYENIDIQLGRPVSLAPDELIDKLITRRRGGFCYELNAMLALVLRALGFSVMVVEAAVDREIRGESAWRNHMPLLVDLAGERWIADVGLMDGFLLPVPLRPGVHRQSRFSYEVRHLGDDLWQFRHHPNSAFTSFDLRCAPLEVADFVEACAWRVDSPDSMFVQTLLAGRTEVDRTAVLRARTLTHAGPAVPYGQHRRVLDSMDDLADVLANEFLIPLDGIDVAGLWDNACRQHETWLADAARS</sequence>
<dbReference type="EMBL" id="SLWS01000004">
    <property type="protein sequence ID" value="TCO59551.1"/>
    <property type="molecule type" value="Genomic_DNA"/>
</dbReference>
<accession>A0A4R2JI27</accession>
<organism evidence="3 4">
    <name type="scientific">Actinocrispum wychmicini</name>
    <dbReference type="NCBI Taxonomy" id="1213861"/>
    <lineage>
        <taxon>Bacteria</taxon>
        <taxon>Bacillati</taxon>
        <taxon>Actinomycetota</taxon>
        <taxon>Actinomycetes</taxon>
        <taxon>Pseudonocardiales</taxon>
        <taxon>Pseudonocardiaceae</taxon>
        <taxon>Actinocrispum</taxon>
    </lineage>
</organism>
<proteinExistence type="inferred from homology"/>
<dbReference type="InterPro" id="IPR038765">
    <property type="entry name" value="Papain-like_cys_pep_sf"/>
</dbReference>
<dbReference type="Gene3D" id="3.30.2140.10">
    <property type="entry name" value="Arylamine N-acetyltransferase"/>
    <property type="match status" value="1"/>
</dbReference>
<dbReference type="OrthoDB" id="7181050at2"/>
<evidence type="ECO:0000313" key="4">
    <source>
        <dbReference type="Proteomes" id="UP000295680"/>
    </source>
</evidence>
<comment type="caution">
    <text evidence="3">The sequence shown here is derived from an EMBL/GenBank/DDBJ whole genome shotgun (WGS) entry which is preliminary data.</text>
</comment>
<dbReference type="SUPFAM" id="SSF54001">
    <property type="entry name" value="Cysteine proteinases"/>
    <property type="match status" value="1"/>
</dbReference>
<dbReference type="InterPro" id="IPR001447">
    <property type="entry name" value="Arylamine_N-AcTrfase"/>
</dbReference>
<dbReference type="AlphaFoldDB" id="A0A4R2JI27"/>
<comment type="similarity">
    <text evidence="1 2">Belongs to the arylamine N-acetyltransferase family.</text>
</comment>
<keyword evidence="3" id="KW-0808">Transferase</keyword>